<keyword evidence="2 6" id="KW-0812">Transmembrane</keyword>
<feature type="transmembrane region" description="Helical" evidence="6">
    <location>
        <begin position="117"/>
        <end position="142"/>
    </location>
</feature>
<dbReference type="GO" id="GO:0016020">
    <property type="term" value="C:membrane"/>
    <property type="evidence" value="ECO:0007669"/>
    <property type="project" value="UniProtKB-SubCell"/>
</dbReference>
<feature type="transmembrane region" description="Helical" evidence="6">
    <location>
        <begin position="55"/>
        <end position="76"/>
    </location>
</feature>
<dbReference type="InterPro" id="IPR049326">
    <property type="entry name" value="Rhodopsin_dom_fungi"/>
</dbReference>
<keyword evidence="4 6" id="KW-0472">Membrane</keyword>
<feature type="transmembrane region" description="Helical" evidence="6">
    <location>
        <begin position="162"/>
        <end position="185"/>
    </location>
</feature>
<feature type="transmembrane region" description="Helical" evidence="6">
    <location>
        <begin position="82"/>
        <end position="105"/>
    </location>
</feature>
<dbReference type="GeneID" id="28766465"/>
<keyword evidence="9" id="KW-1185">Reference proteome</keyword>
<proteinExistence type="inferred from homology"/>
<protein>
    <recommendedName>
        <fullName evidence="7">Rhodopsin domain-containing protein</fullName>
    </recommendedName>
</protein>
<sequence>MHENPSWLIVSQKAAAEIGYEALIPAVVLTALALITVALRWYSRAKLSGTYGVEDVVVTLALVFSIAFTGIVGGGALPAFQIMFAGSIFYHTAVNLVRFSILFQYHRLFQHLPPFRLCIYVIGVATLGAMAWGVFGVVFLCSPVRKYWHGGVPGKCMDAQDHFWSCSLMGIVLECILWVMPMPVLGRLRLQSRQNGGLLVPFGLGLFVCIVSVLRIVHVHGAAEKGNVSKSGSYAAIWSTAEINVAIICSSLIVMKPLLARAVSGMGTETKVSAQQDGSAIRRVMSIATWEESFASTEDPGEARYEACIWTDSSDSAIEGRVGPVKGGV</sequence>
<reference evidence="8 9" key="1">
    <citation type="submission" date="2016-05" db="EMBL/GenBank/DDBJ databases">
        <title>Comparative analysis of secretome profiles of manganese(II)-oxidizing ascomycete fungi.</title>
        <authorList>
            <consortium name="DOE Joint Genome Institute"/>
            <person name="Zeiner C.A."/>
            <person name="Purvine S.O."/>
            <person name="Zink E.M."/>
            <person name="Wu S."/>
            <person name="Pasa-Tolic L."/>
            <person name="Chaput D.L."/>
            <person name="Haridas S."/>
            <person name="Grigoriev I.V."/>
            <person name="Santelli C.M."/>
            <person name="Hansel C.M."/>
        </authorList>
    </citation>
    <scope>NUCLEOTIDE SEQUENCE [LARGE SCALE GENOMIC DNA]</scope>
    <source>
        <strain evidence="8 9">AP3s5-JAC2a</strain>
    </source>
</reference>
<dbReference type="STRING" id="1460663.A0A177CDR5"/>
<dbReference type="PANTHER" id="PTHR33048:SF47">
    <property type="entry name" value="INTEGRAL MEMBRANE PROTEIN-RELATED"/>
    <property type="match status" value="1"/>
</dbReference>
<name>A0A177CDR5_9PLEO</name>
<organism evidence="8 9">
    <name type="scientific">Paraphaeosphaeria sporulosa</name>
    <dbReference type="NCBI Taxonomy" id="1460663"/>
    <lineage>
        <taxon>Eukaryota</taxon>
        <taxon>Fungi</taxon>
        <taxon>Dikarya</taxon>
        <taxon>Ascomycota</taxon>
        <taxon>Pezizomycotina</taxon>
        <taxon>Dothideomycetes</taxon>
        <taxon>Pleosporomycetidae</taxon>
        <taxon>Pleosporales</taxon>
        <taxon>Massarineae</taxon>
        <taxon>Didymosphaeriaceae</taxon>
        <taxon>Paraphaeosphaeria</taxon>
    </lineage>
</organism>
<comment type="similarity">
    <text evidence="5">Belongs to the SAT4 family.</text>
</comment>
<evidence type="ECO:0000256" key="3">
    <source>
        <dbReference type="ARBA" id="ARBA00022989"/>
    </source>
</evidence>
<keyword evidence="3 6" id="KW-1133">Transmembrane helix</keyword>
<dbReference type="EMBL" id="KV441553">
    <property type="protein sequence ID" value="OAG04840.1"/>
    <property type="molecule type" value="Genomic_DNA"/>
</dbReference>
<evidence type="ECO:0000256" key="6">
    <source>
        <dbReference type="SAM" id="Phobius"/>
    </source>
</evidence>
<evidence type="ECO:0000256" key="1">
    <source>
        <dbReference type="ARBA" id="ARBA00004141"/>
    </source>
</evidence>
<gene>
    <name evidence="8" type="ORF">CC84DRAFT_1218257</name>
</gene>
<dbReference type="RefSeq" id="XP_018035205.1">
    <property type="nucleotide sequence ID" value="XM_018182979.1"/>
</dbReference>
<feature type="domain" description="Rhodopsin" evidence="7">
    <location>
        <begin position="39"/>
        <end position="261"/>
    </location>
</feature>
<dbReference type="InterPro" id="IPR052337">
    <property type="entry name" value="SAT4-like"/>
</dbReference>
<evidence type="ECO:0000256" key="5">
    <source>
        <dbReference type="ARBA" id="ARBA00038359"/>
    </source>
</evidence>
<evidence type="ECO:0000313" key="8">
    <source>
        <dbReference type="EMBL" id="OAG04840.1"/>
    </source>
</evidence>
<evidence type="ECO:0000256" key="4">
    <source>
        <dbReference type="ARBA" id="ARBA00023136"/>
    </source>
</evidence>
<dbReference type="AlphaFoldDB" id="A0A177CDR5"/>
<evidence type="ECO:0000256" key="2">
    <source>
        <dbReference type="ARBA" id="ARBA00022692"/>
    </source>
</evidence>
<accession>A0A177CDR5</accession>
<comment type="subcellular location">
    <subcellularLocation>
        <location evidence="1">Membrane</location>
        <topology evidence="1">Multi-pass membrane protein</topology>
    </subcellularLocation>
</comment>
<evidence type="ECO:0000259" key="7">
    <source>
        <dbReference type="Pfam" id="PF20684"/>
    </source>
</evidence>
<feature type="transmembrane region" description="Helical" evidence="6">
    <location>
        <begin position="22"/>
        <end position="43"/>
    </location>
</feature>
<feature type="transmembrane region" description="Helical" evidence="6">
    <location>
        <begin position="197"/>
        <end position="217"/>
    </location>
</feature>
<dbReference type="Proteomes" id="UP000077069">
    <property type="component" value="Unassembled WGS sequence"/>
</dbReference>
<dbReference type="OrthoDB" id="444631at2759"/>
<feature type="transmembrane region" description="Helical" evidence="6">
    <location>
        <begin position="237"/>
        <end position="255"/>
    </location>
</feature>
<dbReference type="InParanoid" id="A0A177CDR5"/>
<dbReference type="Pfam" id="PF20684">
    <property type="entry name" value="Fung_rhodopsin"/>
    <property type="match status" value="1"/>
</dbReference>
<evidence type="ECO:0000313" key="9">
    <source>
        <dbReference type="Proteomes" id="UP000077069"/>
    </source>
</evidence>
<dbReference type="PANTHER" id="PTHR33048">
    <property type="entry name" value="PTH11-LIKE INTEGRAL MEMBRANE PROTEIN (AFU_ORTHOLOGUE AFUA_5G11245)"/>
    <property type="match status" value="1"/>
</dbReference>